<reference evidence="2 3" key="1">
    <citation type="submission" date="2018-10" db="EMBL/GenBank/DDBJ databases">
        <authorList>
            <consortium name="Pathogen Informatics"/>
        </authorList>
    </citation>
    <scope>NUCLEOTIDE SEQUENCE [LARGE SCALE GENOMIC DNA]</scope>
</reference>
<dbReference type="InterPro" id="IPR000195">
    <property type="entry name" value="Rab-GAP-TBC_dom"/>
</dbReference>
<evidence type="ECO:0000259" key="1">
    <source>
        <dbReference type="PROSITE" id="PS50086"/>
    </source>
</evidence>
<protein>
    <recommendedName>
        <fullName evidence="1">Rab-GAP TBC domain-containing protein</fullName>
    </recommendedName>
</protein>
<dbReference type="InterPro" id="IPR050302">
    <property type="entry name" value="Rab_GAP_TBC_domain"/>
</dbReference>
<gene>
    <name evidence="2" type="ORF">MCOS_LOCUS2421</name>
</gene>
<dbReference type="Gene3D" id="1.10.472.80">
    <property type="entry name" value="Ypt/Rab-GAP domain of gyp1p, domain 3"/>
    <property type="match status" value="1"/>
</dbReference>
<keyword evidence="3" id="KW-1185">Reference proteome</keyword>
<dbReference type="GO" id="GO:0031267">
    <property type="term" value="F:small GTPase binding"/>
    <property type="evidence" value="ECO:0007669"/>
    <property type="project" value="TreeGrafter"/>
</dbReference>
<dbReference type="SUPFAM" id="SSF47923">
    <property type="entry name" value="Ypt/Rab-GAP domain of gyp1p"/>
    <property type="match status" value="1"/>
</dbReference>
<dbReference type="PANTHER" id="PTHR47219">
    <property type="entry name" value="RAB GTPASE-ACTIVATING PROTEIN 1-LIKE"/>
    <property type="match status" value="1"/>
</dbReference>
<dbReference type="Proteomes" id="UP000267029">
    <property type="component" value="Unassembled WGS sequence"/>
</dbReference>
<dbReference type="Pfam" id="PF00566">
    <property type="entry name" value="RabGAP-TBC"/>
    <property type="match status" value="1"/>
</dbReference>
<sequence>MQQPPPLIGRGICNEVESDCPVMRLPNIKRPLIDSSHRRQIMLDVLRTFPNHIAFNRPEGFGVQQMQEVLQAFTLHNRAVGYCQGMNFIAGNATLFLDKETTFWLLVLFVEHHFPPNYFNAGLIAAQADQNVLRELLGRYCPELSASLQTLEVDISTITFNWFIAVFVNSVPISVSIYQF</sequence>
<dbReference type="EMBL" id="UXSR01000392">
    <property type="protein sequence ID" value="VDD76418.1"/>
    <property type="molecule type" value="Genomic_DNA"/>
</dbReference>
<name>A0A0R3U6K9_MESCO</name>
<feature type="domain" description="Rab-GAP TBC" evidence="1">
    <location>
        <begin position="1"/>
        <end position="180"/>
    </location>
</feature>
<evidence type="ECO:0000313" key="2">
    <source>
        <dbReference type="EMBL" id="VDD76418.1"/>
    </source>
</evidence>
<evidence type="ECO:0000313" key="3">
    <source>
        <dbReference type="Proteomes" id="UP000267029"/>
    </source>
</evidence>
<dbReference type="STRING" id="53468.A0A0R3U6K9"/>
<dbReference type="Gene3D" id="1.10.8.270">
    <property type="entry name" value="putative rabgap domain of human tbc1 domain family member 14 like domains"/>
    <property type="match status" value="1"/>
</dbReference>
<dbReference type="GO" id="GO:0005096">
    <property type="term" value="F:GTPase activator activity"/>
    <property type="evidence" value="ECO:0007669"/>
    <property type="project" value="TreeGrafter"/>
</dbReference>
<dbReference type="FunFam" id="1.10.8.270:FF:000026">
    <property type="entry name" value="TBC (Tre-2/Bub2/Cdc16) domain family"/>
    <property type="match status" value="1"/>
</dbReference>
<dbReference type="SMART" id="SM00164">
    <property type="entry name" value="TBC"/>
    <property type="match status" value="1"/>
</dbReference>
<dbReference type="PROSITE" id="PS50086">
    <property type="entry name" value="TBC_RABGAP"/>
    <property type="match status" value="1"/>
</dbReference>
<dbReference type="InterPro" id="IPR035969">
    <property type="entry name" value="Rab-GAP_TBC_sf"/>
</dbReference>
<proteinExistence type="predicted"/>
<dbReference type="PANTHER" id="PTHR47219:SF20">
    <property type="entry name" value="TBC1 DOMAIN FAMILY MEMBER 2B"/>
    <property type="match status" value="1"/>
</dbReference>
<dbReference type="AlphaFoldDB" id="A0A0R3U6K9"/>
<accession>A0A0R3U6K9</accession>
<organism evidence="2 3">
    <name type="scientific">Mesocestoides corti</name>
    <name type="common">Flatworm</name>
    <dbReference type="NCBI Taxonomy" id="53468"/>
    <lineage>
        <taxon>Eukaryota</taxon>
        <taxon>Metazoa</taxon>
        <taxon>Spiralia</taxon>
        <taxon>Lophotrochozoa</taxon>
        <taxon>Platyhelminthes</taxon>
        <taxon>Cestoda</taxon>
        <taxon>Eucestoda</taxon>
        <taxon>Cyclophyllidea</taxon>
        <taxon>Mesocestoididae</taxon>
        <taxon>Mesocestoides</taxon>
    </lineage>
</organism>
<dbReference type="OrthoDB" id="294251at2759"/>